<name>S2E694_9ARCH</name>
<dbReference type="EMBL" id="AHJG01000083">
    <property type="protein sequence ID" value="EPA06263.1"/>
    <property type="molecule type" value="Genomic_DNA"/>
</dbReference>
<dbReference type="AlphaFoldDB" id="S2E694"/>
<evidence type="ECO:0000313" key="1">
    <source>
        <dbReference type="EMBL" id="EPA06263.1"/>
    </source>
</evidence>
<accession>S2E694</accession>
<proteinExistence type="predicted"/>
<protein>
    <submittedName>
        <fullName evidence="1">Uncharacterized protein</fullName>
    </submittedName>
</protein>
<evidence type="ECO:0000313" key="2">
    <source>
        <dbReference type="Proteomes" id="UP000014065"/>
    </source>
</evidence>
<keyword evidence="2" id="KW-1185">Reference proteome</keyword>
<comment type="caution">
    <text evidence="1">The sequence shown here is derived from an EMBL/GenBank/DDBJ whole genome shotgun (WGS) entry which is preliminary data.</text>
</comment>
<sequence>MVGMVSGYIIFQAPNQSATTNTQTELEKYQIAEQLATQHIKTFDNLDFSDHDFSDHFF</sequence>
<reference evidence="1 2" key="1">
    <citation type="journal article" date="2012" name="J. Bacteriol.">
        <title>Genome Sequence of "Candidatus Nitrosoarchaeum limnia" BG20, a Low-Salinity Ammonia-Oxidizing Archaeon from the San Francisco Bay Estuary.</title>
        <authorList>
            <person name="Mosier A.C."/>
            <person name="Allen E.E."/>
            <person name="Kim M."/>
            <person name="Ferriera S."/>
            <person name="Francis C.A."/>
        </authorList>
    </citation>
    <scope>NUCLEOTIDE SEQUENCE [LARGE SCALE GENOMIC DNA]</scope>
    <source>
        <strain evidence="1 2">BG20</strain>
    </source>
</reference>
<dbReference type="Proteomes" id="UP000014065">
    <property type="component" value="Unassembled WGS sequence"/>
</dbReference>
<gene>
    <name evidence="1" type="ORF">BG20_I2051</name>
</gene>
<organism evidence="1 2">
    <name type="scientific">Candidatus Nitrosarchaeum limnium BG20</name>
    <dbReference type="NCBI Taxonomy" id="859192"/>
    <lineage>
        <taxon>Archaea</taxon>
        <taxon>Nitrososphaerota</taxon>
        <taxon>Nitrososphaeria</taxon>
        <taxon>Nitrosopumilales</taxon>
        <taxon>Nitrosopumilaceae</taxon>
        <taxon>Nitrosarchaeum</taxon>
    </lineage>
</organism>